<dbReference type="eggNOG" id="COG1373">
    <property type="taxonomic scope" value="Bacteria"/>
</dbReference>
<dbReference type="InterPro" id="IPR003593">
    <property type="entry name" value="AAA+_ATPase"/>
</dbReference>
<dbReference type="Pfam" id="PF13173">
    <property type="entry name" value="AAA_14"/>
    <property type="match status" value="1"/>
</dbReference>
<accession>F7YUY2</accession>
<dbReference type="SMART" id="SM00382">
    <property type="entry name" value="AAA"/>
    <property type="match status" value="1"/>
</dbReference>
<dbReference type="PANTHER" id="PTHR42990">
    <property type="entry name" value="ATPASE"/>
    <property type="match status" value="1"/>
</dbReference>
<proteinExistence type="predicted"/>
<dbReference type="InterPro" id="IPR041682">
    <property type="entry name" value="AAA_14"/>
</dbReference>
<dbReference type="Gene3D" id="3.40.50.300">
    <property type="entry name" value="P-loop containing nucleotide triphosphate hydrolases"/>
    <property type="match status" value="1"/>
</dbReference>
<dbReference type="OrthoDB" id="9768467at2"/>
<name>F7YUY2_9THEM</name>
<reference evidence="2 3" key="1">
    <citation type="submission" date="2010-11" db="EMBL/GenBank/DDBJ databases">
        <title>The complete genome of Thermotoga thermarum DSM 5069.</title>
        <authorList>
            <consortium name="US DOE Joint Genome Institute (JGI-PGF)"/>
            <person name="Lucas S."/>
            <person name="Copeland A."/>
            <person name="Lapidus A."/>
            <person name="Bruce D."/>
            <person name="Goodwin L."/>
            <person name="Pitluck S."/>
            <person name="Kyrpides N."/>
            <person name="Mavromatis K."/>
            <person name="Ivanova N."/>
            <person name="Zeytun A."/>
            <person name="Brettin T."/>
            <person name="Detter J.C."/>
            <person name="Tapia R."/>
            <person name="Han C."/>
            <person name="Land M."/>
            <person name="Hauser L."/>
            <person name="Markowitz V."/>
            <person name="Cheng J.-F."/>
            <person name="Hugenholtz P."/>
            <person name="Woyke T."/>
            <person name="Wu D."/>
            <person name="Spring S."/>
            <person name="Schroeder M."/>
            <person name="Brambilla E."/>
            <person name="Klenk H.-P."/>
            <person name="Eisen J.A."/>
        </authorList>
    </citation>
    <scope>NUCLEOTIDE SEQUENCE [LARGE SCALE GENOMIC DNA]</scope>
    <source>
        <strain evidence="2 3">DSM 5069</strain>
    </source>
</reference>
<evidence type="ECO:0000313" key="3">
    <source>
        <dbReference type="Proteomes" id="UP000006804"/>
    </source>
</evidence>
<dbReference type="RefSeq" id="WP_013932759.1">
    <property type="nucleotide sequence ID" value="NC_015707.1"/>
</dbReference>
<dbReference type="Proteomes" id="UP000006804">
    <property type="component" value="Chromosome"/>
</dbReference>
<keyword evidence="3" id="KW-1185">Reference proteome</keyword>
<evidence type="ECO:0000259" key="1">
    <source>
        <dbReference type="SMART" id="SM00382"/>
    </source>
</evidence>
<protein>
    <submittedName>
        <fullName evidence="2">AAA ATPase</fullName>
    </submittedName>
</protein>
<dbReference type="KEGG" id="tta:Theth_1490"/>
<dbReference type="PATRIC" id="fig|688269.3.peg.1540"/>
<sequence length="388" mass="45197">MTLTEFIEILESRKKRLFGFLPEIRRPYFDNLKKEFQNRAILLYGPRGAGKTTFLLIQALEKNLFYISADDPTIMLFPFLELAEKVLAHYPGIVIDEIHGLPNYGAILKTLYDSFPNKIIYACDSSSIIIRKSVADLSRRFVLKRLPLMSFREFIYLETGIYLEKITFPYEKLDEFCMRVIKQLDVLHYFELYSEKGTRPFYKEPDFSEKVLRTMEKVLYYDLPLMLGSTTENYFAVVKAMVSHLVHSKIPTINIESMSKEWGIGRAKIYEILKTLAEIDFLNIVYKKGKEKPFSKGEKMFFSDPVFYNVFKGEIGNFREAFVVFALKELGPVWACDNEQEGDFVFKDIKLEVGGKKKKIKSSDIVIRDDLDLPLGNKIPLWILGMLW</sequence>
<evidence type="ECO:0000313" key="2">
    <source>
        <dbReference type="EMBL" id="AEH51545.1"/>
    </source>
</evidence>
<organism evidence="2 3">
    <name type="scientific">Pseudothermotoga thermarum DSM 5069</name>
    <dbReference type="NCBI Taxonomy" id="688269"/>
    <lineage>
        <taxon>Bacteria</taxon>
        <taxon>Thermotogati</taxon>
        <taxon>Thermotogota</taxon>
        <taxon>Thermotogae</taxon>
        <taxon>Thermotogales</taxon>
        <taxon>Thermotogaceae</taxon>
        <taxon>Pseudothermotoga</taxon>
    </lineage>
</organism>
<dbReference type="AlphaFoldDB" id="F7YUY2"/>
<gene>
    <name evidence="2" type="ORF">Theth_1490</name>
</gene>
<dbReference type="InterPro" id="IPR027417">
    <property type="entry name" value="P-loop_NTPase"/>
</dbReference>
<feature type="domain" description="AAA+ ATPase" evidence="1">
    <location>
        <begin position="37"/>
        <end position="147"/>
    </location>
</feature>
<dbReference type="HOGENOM" id="CLU_058017_0_0_0"/>
<dbReference type="STRING" id="688269.Theth_1490"/>
<dbReference type="EMBL" id="CP002351">
    <property type="protein sequence ID" value="AEH51545.1"/>
    <property type="molecule type" value="Genomic_DNA"/>
</dbReference>
<dbReference type="SUPFAM" id="SSF52540">
    <property type="entry name" value="P-loop containing nucleoside triphosphate hydrolases"/>
    <property type="match status" value="1"/>
</dbReference>
<dbReference type="PANTHER" id="PTHR42990:SF1">
    <property type="entry name" value="AAA+ ATPASE DOMAIN-CONTAINING PROTEIN"/>
    <property type="match status" value="1"/>
</dbReference>